<accession>A0A0K1Q067</accession>
<organism evidence="8 9">
    <name type="scientific">Labilithrix luteola</name>
    <dbReference type="NCBI Taxonomy" id="1391654"/>
    <lineage>
        <taxon>Bacteria</taxon>
        <taxon>Pseudomonadati</taxon>
        <taxon>Myxococcota</taxon>
        <taxon>Polyangia</taxon>
        <taxon>Polyangiales</taxon>
        <taxon>Labilitrichaceae</taxon>
        <taxon>Labilithrix</taxon>
    </lineage>
</organism>
<evidence type="ECO:0000256" key="1">
    <source>
        <dbReference type="ARBA" id="ARBA00022679"/>
    </source>
</evidence>
<evidence type="ECO:0000256" key="4">
    <source>
        <dbReference type="ARBA" id="ARBA00022840"/>
    </source>
</evidence>
<dbReference type="InterPro" id="IPR017441">
    <property type="entry name" value="Protein_kinase_ATP_BS"/>
</dbReference>
<dbReference type="GO" id="GO:0004674">
    <property type="term" value="F:protein serine/threonine kinase activity"/>
    <property type="evidence" value="ECO:0007669"/>
    <property type="project" value="UniProtKB-KW"/>
</dbReference>
<dbReference type="STRING" id="1391654.AKJ09_05448"/>
<dbReference type="EMBL" id="CP012333">
    <property type="protein sequence ID" value="AKU98784.1"/>
    <property type="molecule type" value="Genomic_DNA"/>
</dbReference>
<dbReference type="PROSITE" id="PS00108">
    <property type="entry name" value="PROTEIN_KINASE_ST"/>
    <property type="match status" value="1"/>
</dbReference>
<dbReference type="InterPro" id="IPR011009">
    <property type="entry name" value="Kinase-like_dom_sf"/>
</dbReference>
<feature type="region of interest" description="Disordered" evidence="6">
    <location>
        <begin position="408"/>
        <end position="453"/>
    </location>
</feature>
<name>A0A0K1Q067_9BACT</name>
<feature type="binding site" evidence="5">
    <location>
        <position position="93"/>
    </location>
    <ligand>
        <name>ATP</name>
        <dbReference type="ChEBI" id="CHEBI:30616"/>
    </ligand>
</feature>
<gene>
    <name evidence="8" type="ORF">AKJ09_05448</name>
</gene>
<dbReference type="RefSeq" id="WP_146649821.1">
    <property type="nucleotide sequence ID" value="NZ_CP012333.1"/>
</dbReference>
<dbReference type="SUPFAM" id="SSF56112">
    <property type="entry name" value="Protein kinase-like (PK-like)"/>
    <property type="match status" value="1"/>
</dbReference>
<keyword evidence="1" id="KW-0808">Transferase</keyword>
<evidence type="ECO:0000259" key="7">
    <source>
        <dbReference type="PROSITE" id="PS50011"/>
    </source>
</evidence>
<evidence type="ECO:0000256" key="5">
    <source>
        <dbReference type="PROSITE-ProRule" id="PRU10141"/>
    </source>
</evidence>
<dbReference type="Gene3D" id="3.30.200.20">
    <property type="entry name" value="Phosphorylase Kinase, domain 1"/>
    <property type="match status" value="1"/>
</dbReference>
<evidence type="ECO:0000313" key="8">
    <source>
        <dbReference type="EMBL" id="AKU98784.1"/>
    </source>
</evidence>
<dbReference type="Gene3D" id="1.10.510.10">
    <property type="entry name" value="Transferase(Phosphotransferase) domain 1"/>
    <property type="match status" value="1"/>
</dbReference>
<feature type="domain" description="Protein kinase" evidence="7">
    <location>
        <begin position="64"/>
        <end position="327"/>
    </location>
</feature>
<protein>
    <submittedName>
        <fullName evidence="8">Serine/threonine protein kinase</fullName>
    </submittedName>
</protein>
<dbReference type="OrthoDB" id="9779541at2"/>
<dbReference type="PROSITE" id="PS00107">
    <property type="entry name" value="PROTEIN_KINASE_ATP"/>
    <property type="match status" value="1"/>
</dbReference>
<evidence type="ECO:0000313" key="9">
    <source>
        <dbReference type="Proteomes" id="UP000064967"/>
    </source>
</evidence>
<dbReference type="SMART" id="SM00220">
    <property type="entry name" value="S_TKc"/>
    <property type="match status" value="1"/>
</dbReference>
<keyword evidence="4 5" id="KW-0067">ATP-binding</keyword>
<evidence type="ECO:0000256" key="6">
    <source>
        <dbReference type="SAM" id="MobiDB-lite"/>
    </source>
</evidence>
<evidence type="ECO:0000256" key="2">
    <source>
        <dbReference type="ARBA" id="ARBA00022741"/>
    </source>
</evidence>
<sequence length="453" mass="48012">MDVLPCPKCGHAVDMQSRRCPIDGYEIDDTDLLAVAATITPEQLATQKTAGANGDLVGRKLGKYVLKELIGRGATASVWSAEHQEIGGNVAVKVLDQRPVDGAEAHERFLREARVSAKLDHDHVVKVIDFGRDASVGSYIVMERLTGQPLDRLIAAEAPLDERRVVALALQVTDALGAAHALGIVHRDLKPGNIFLTRSLGTEVVKVVDFGIARVTFERATDLTGAGVVYGTPLYMSPEQWDNVGVGPASDIYALGVVLYEALTGRLPIAATAITEMAKKVALEEPPSMRATRPNLSPGVDAIVLRCLQKEPEDRFATMMDLADSLRELQDRKTAPKRSRLKGLVLPAVGAVLLAQGGFTAARWRSNEHVPQPEIRAAAEAPRATEAAASLPLPAPVAPVVVASASASTAPVARVPGATPASTAARQDSKKPKGRPASASRGSGVPSLYADDW</sequence>
<dbReference type="CDD" id="cd14014">
    <property type="entry name" value="STKc_PknB_like"/>
    <property type="match status" value="1"/>
</dbReference>
<dbReference type="KEGG" id="llu:AKJ09_05448"/>
<dbReference type="PROSITE" id="PS50011">
    <property type="entry name" value="PROTEIN_KINASE_DOM"/>
    <property type="match status" value="1"/>
</dbReference>
<evidence type="ECO:0000256" key="3">
    <source>
        <dbReference type="ARBA" id="ARBA00022777"/>
    </source>
</evidence>
<dbReference type="PANTHER" id="PTHR43289:SF6">
    <property type="entry name" value="SERINE_THREONINE-PROTEIN KINASE NEKL-3"/>
    <property type="match status" value="1"/>
</dbReference>
<reference evidence="8 9" key="1">
    <citation type="submission" date="2015-08" db="EMBL/GenBank/DDBJ databases">
        <authorList>
            <person name="Babu N.S."/>
            <person name="Beckwith C.J."/>
            <person name="Beseler K.G."/>
            <person name="Brison A."/>
            <person name="Carone J.V."/>
            <person name="Caskin T.P."/>
            <person name="Diamond M."/>
            <person name="Durham M.E."/>
            <person name="Foxe J.M."/>
            <person name="Go M."/>
            <person name="Henderson B.A."/>
            <person name="Jones I.B."/>
            <person name="McGettigan J.A."/>
            <person name="Micheletti S.J."/>
            <person name="Nasrallah M.E."/>
            <person name="Ortiz D."/>
            <person name="Piller C.R."/>
            <person name="Privatt S.R."/>
            <person name="Schneider S.L."/>
            <person name="Sharp S."/>
            <person name="Smith T.C."/>
            <person name="Stanton J.D."/>
            <person name="Ullery H.E."/>
            <person name="Wilson R.J."/>
            <person name="Serrano M.G."/>
            <person name="Buck G."/>
            <person name="Lee V."/>
            <person name="Wang Y."/>
            <person name="Carvalho R."/>
            <person name="Voegtly L."/>
            <person name="Shi R."/>
            <person name="Duckworth R."/>
            <person name="Johnson A."/>
            <person name="Loviza R."/>
            <person name="Walstead R."/>
            <person name="Shah Z."/>
            <person name="Kiflezghi M."/>
            <person name="Wade K."/>
            <person name="Ball S.L."/>
            <person name="Bradley K.W."/>
            <person name="Asai D.J."/>
            <person name="Bowman C.A."/>
            <person name="Russell D.A."/>
            <person name="Pope W.H."/>
            <person name="Jacobs-Sera D."/>
            <person name="Hendrix R.W."/>
            <person name="Hatfull G.F."/>
        </authorList>
    </citation>
    <scope>NUCLEOTIDE SEQUENCE [LARGE SCALE GENOMIC DNA]</scope>
    <source>
        <strain evidence="8 9">DSM 27648</strain>
    </source>
</reference>
<dbReference type="InterPro" id="IPR008271">
    <property type="entry name" value="Ser/Thr_kinase_AS"/>
</dbReference>
<dbReference type="PANTHER" id="PTHR43289">
    <property type="entry name" value="MITOGEN-ACTIVATED PROTEIN KINASE KINASE KINASE 20-RELATED"/>
    <property type="match status" value="1"/>
</dbReference>
<proteinExistence type="predicted"/>
<dbReference type="AlphaFoldDB" id="A0A0K1Q067"/>
<keyword evidence="8" id="KW-0723">Serine/threonine-protein kinase</keyword>
<dbReference type="GO" id="GO:0005524">
    <property type="term" value="F:ATP binding"/>
    <property type="evidence" value="ECO:0007669"/>
    <property type="project" value="UniProtKB-UniRule"/>
</dbReference>
<keyword evidence="9" id="KW-1185">Reference proteome</keyword>
<keyword evidence="3 8" id="KW-0418">Kinase</keyword>
<dbReference type="Proteomes" id="UP000064967">
    <property type="component" value="Chromosome"/>
</dbReference>
<dbReference type="Pfam" id="PF00069">
    <property type="entry name" value="Pkinase"/>
    <property type="match status" value="1"/>
</dbReference>
<keyword evidence="2 5" id="KW-0547">Nucleotide-binding</keyword>
<dbReference type="InterPro" id="IPR000719">
    <property type="entry name" value="Prot_kinase_dom"/>
</dbReference>